<dbReference type="PANTHER" id="PTHR23513">
    <property type="entry name" value="INTEGRAL MEMBRANE EFFLUX PROTEIN-RELATED"/>
    <property type="match status" value="1"/>
</dbReference>
<evidence type="ECO:0000256" key="1">
    <source>
        <dbReference type="ARBA" id="ARBA00004651"/>
    </source>
</evidence>
<gene>
    <name evidence="8" type="ORF">UFOPK1506_00080</name>
</gene>
<sequence length="406" mass="43885">MVRSPSQASSRFIALRERNYRNYFFGTTISNSGNWAHRVAQDWLILNLTDSAQLLGVVVAAQFLPGFIFSLHAGKLADTVNPKRALIGCNLAAAIVAIALAFLVISSSVKSWHVIAAAFLLGVTNAIDGPIRQSYYVTLVGEEKLPSALSLNSANINIGRLFGPALAGVLIDSLGIGQAILFNCVSYLLCALSLSSIKPAEYRYIHVRKEGVPVLLRDGFTYVFQEKRLFYSIFAVSFLAMWGQDMQFTSALMAKKVFQGSAFGFGLMGSAIAAGAIMGAISFARHKDLPSIDLLTKRAIYMAGIWFCAALAPNYWTYLLALFGCGYFSMGVNISGNGGIRTYAAPEFYGRAWGIYVFAWQSMIAIGGIALGVLADALSPRGAIAFGACMALGMSLYLRVKFRTPE</sequence>
<dbReference type="AlphaFoldDB" id="A0A6J6C257"/>
<evidence type="ECO:0000256" key="7">
    <source>
        <dbReference type="SAM" id="Phobius"/>
    </source>
</evidence>
<keyword evidence="4 7" id="KW-0812">Transmembrane</keyword>
<organism evidence="8">
    <name type="scientific">freshwater metagenome</name>
    <dbReference type="NCBI Taxonomy" id="449393"/>
    <lineage>
        <taxon>unclassified sequences</taxon>
        <taxon>metagenomes</taxon>
        <taxon>ecological metagenomes</taxon>
    </lineage>
</organism>
<dbReference type="SUPFAM" id="SSF103473">
    <property type="entry name" value="MFS general substrate transporter"/>
    <property type="match status" value="1"/>
</dbReference>
<dbReference type="CDD" id="cd06173">
    <property type="entry name" value="MFS_MefA_like"/>
    <property type="match status" value="1"/>
</dbReference>
<dbReference type="InterPro" id="IPR036259">
    <property type="entry name" value="MFS_trans_sf"/>
</dbReference>
<name>A0A6J6C257_9ZZZZ</name>
<evidence type="ECO:0000313" key="8">
    <source>
        <dbReference type="EMBL" id="CAB4545471.1"/>
    </source>
</evidence>
<keyword evidence="5 7" id="KW-1133">Transmembrane helix</keyword>
<evidence type="ECO:0000256" key="6">
    <source>
        <dbReference type="ARBA" id="ARBA00023136"/>
    </source>
</evidence>
<feature type="transmembrane region" description="Helical" evidence="7">
    <location>
        <begin position="228"/>
        <end position="243"/>
    </location>
</feature>
<keyword evidence="6 7" id="KW-0472">Membrane</keyword>
<evidence type="ECO:0000256" key="4">
    <source>
        <dbReference type="ARBA" id="ARBA00022692"/>
    </source>
</evidence>
<feature type="transmembrane region" description="Helical" evidence="7">
    <location>
        <begin position="52"/>
        <end position="73"/>
    </location>
</feature>
<feature type="transmembrane region" description="Helical" evidence="7">
    <location>
        <begin position="352"/>
        <end position="375"/>
    </location>
</feature>
<feature type="transmembrane region" description="Helical" evidence="7">
    <location>
        <begin position="263"/>
        <end position="283"/>
    </location>
</feature>
<evidence type="ECO:0000256" key="2">
    <source>
        <dbReference type="ARBA" id="ARBA00022448"/>
    </source>
</evidence>
<dbReference type="InterPro" id="IPR010290">
    <property type="entry name" value="TM_effector"/>
</dbReference>
<evidence type="ECO:0000256" key="5">
    <source>
        <dbReference type="ARBA" id="ARBA00022989"/>
    </source>
</evidence>
<evidence type="ECO:0000256" key="3">
    <source>
        <dbReference type="ARBA" id="ARBA00022475"/>
    </source>
</evidence>
<accession>A0A6J6C257</accession>
<dbReference type="EMBL" id="CAEZSV010000007">
    <property type="protein sequence ID" value="CAB4545471.1"/>
    <property type="molecule type" value="Genomic_DNA"/>
</dbReference>
<dbReference type="PANTHER" id="PTHR23513:SF11">
    <property type="entry name" value="STAPHYLOFERRIN A TRANSPORTER"/>
    <property type="match status" value="1"/>
</dbReference>
<protein>
    <submittedName>
        <fullName evidence="8">Unannotated protein</fullName>
    </submittedName>
</protein>
<dbReference type="GO" id="GO:0005886">
    <property type="term" value="C:plasma membrane"/>
    <property type="evidence" value="ECO:0007669"/>
    <property type="project" value="UniProtKB-SubCell"/>
</dbReference>
<proteinExistence type="predicted"/>
<dbReference type="Pfam" id="PF05977">
    <property type="entry name" value="MFS_3"/>
    <property type="match status" value="1"/>
</dbReference>
<feature type="transmembrane region" description="Helical" evidence="7">
    <location>
        <begin position="85"/>
        <end position="105"/>
    </location>
</feature>
<dbReference type="Gene3D" id="1.20.1250.20">
    <property type="entry name" value="MFS general substrate transporter like domains"/>
    <property type="match status" value="1"/>
</dbReference>
<keyword evidence="2" id="KW-0813">Transport</keyword>
<reference evidence="8" key="1">
    <citation type="submission" date="2020-05" db="EMBL/GenBank/DDBJ databases">
        <authorList>
            <person name="Chiriac C."/>
            <person name="Salcher M."/>
            <person name="Ghai R."/>
            <person name="Kavagutti S V."/>
        </authorList>
    </citation>
    <scope>NUCLEOTIDE SEQUENCE</scope>
</reference>
<comment type="subcellular location">
    <subcellularLocation>
        <location evidence="1">Cell membrane</location>
        <topology evidence="1">Multi-pass membrane protein</topology>
    </subcellularLocation>
</comment>
<keyword evidence="3" id="KW-1003">Cell membrane</keyword>
<feature type="transmembrane region" description="Helical" evidence="7">
    <location>
        <begin position="381"/>
        <end position="400"/>
    </location>
</feature>